<keyword evidence="1" id="KW-0472">Membrane</keyword>
<name>A0A0D1XZ13_ANEMI</name>
<dbReference type="RefSeq" id="WP_043067534.1">
    <property type="nucleotide sequence ID" value="NZ_BJOA01000164.1"/>
</dbReference>
<evidence type="ECO:0000313" key="3">
    <source>
        <dbReference type="EMBL" id="KON94484.1"/>
    </source>
</evidence>
<dbReference type="STRING" id="47500.AF333_02245"/>
<organism evidence="3 5">
    <name type="scientific">Aneurinibacillus migulanus</name>
    <name type="common">Bacillus migulanus</name>
    <dbReference type="NCBI Taxonomy" id="47500"/>
    <lineage>
        <taxon>Bacteria</taxon>
        <taxon>Bacillati</taxon>
        <taxon>Bacillota</taxon>
        <taxon>Bacilli</taxon>
        <taxon>Bacillales</taxon>
        <taxon>Paenibacillaceae</taxon>
        <taxon>Aneurinibacillus group</taxon>
        <taxon>Aneurinibacillus</taxon>
    </lineage>
</organism>
<dbReference type="GeneID" id="42304033"/>
<protein>
    <recommendedName>
        <fullName evidence="2">DUF4179 domain-containing protein</fullName>
    </recommendedName>
</protein>
<dbReference type="Proteomes" id="UP000182836">
    <property type="component" value="Unassembled WGS sequence"/>
</dbReference>
<dbReference type="Pfam" id="PF13786">
    <property type="entry name" value="DUF4179"/>
    <property type="match status" value="1"/>
</dbReference>
<evidence type="ECO:0000259" key="2">
    <source>
        <dbReference type="Pfam" id="PF13786"/>
    </source>
</evidence>
<dbReference type="EMBL" id="FNED01000004">
    <property type="protein sequence ID" value="SDI43903.1"/>
    <property type="molecule type" value="Genomic_DNA"/>
</dbReference>
<gene>
    <name evidence="3" type="ORF">AF333_02245</name>
    <name evidence="4" type="ORF">SAMN04487909_10418</name>
</gene>
<sequence>MNRQDKQIAANIEQTFKSIAVPQSLLDFADQVPDLYDQQQIHKSGSSQPNVERRSTITQKRMILRRIAGGCAAGLVIFIGSVLYSPSFAAYTKSIPGLTTPVEWLQQVAENIGIQNAKDHGYTPVHPVSINKEGHTFTIDNVFLEGNELRFMFAIQGPQGTTENFDISPSDFPDTPGSGGGDTKKISDIEELRFIHYKFELTQKQLEAFLAKRPTKLTFRIGQRGMNESFIMTVPFDQARLKAEKETTLNTDLRLQQKDPAIEHATIKSFSVYPTRIRVNIEMKLTSGYQINFARWADDEPYLTDEHGKKYEFENDSHKELYDSSGIISLDFVPSVYFDKQPKQLTLHLKKVWLTDTKASETVKVSTTKFPQTITTHGKTYTLTSAKREYGHWFFDVKKQADSLSNPFEGIRFELSPEVRQQMEGNWEWEEEIKQGLEIGDNGLIIPKYDRSTHKKIPGQFELNIFAAKQDTYTLNVRRYEDEIPLDIHIPLK</sequence>
<reference evidence="4 6" key="2">
    <citation type="submission" date="2016-10" db="EMBL/GenBank/DDBJ databases">
        <authorList>
            <person name="de Groot N.N."/>
        </authorList>
    </citation>
    <scope>NUCLEOTIDE SEQUENCE [LARGE SCALE GENOMIC DNA]</scope>
    <source>
        <strain evidence="4 6">DSM 2895</strain>
    </source>
</reference>
<accession>A0A0D1XZ13</accession>
<dbReference type="EMBL" id="LGUG01000004">
    <property type="protein sequence ID" value="KON94484.1"/>
    <property type="molecule type" value="Genomic_DNA"/>
</dbReference>
<keyword evidence="1" id="KW-0812">Transmembrane</keyword>
<evidence type="ECO:0000313" key="6">
    <source>
        <dbReference type="Proteomes" id="UP000182836"/>
    </source>
</evidence>
<proteinExistence type="predicted"/>
<dbReference type="OrthoDB" id="2651437at2"/>
<dbReference type="InterPro" id="IPR025436">
    <property type="entry name" value="DUF4179"/>
</dbReference>
<evidence type="ECO:0000256" key="1">
    <source>
        <dbReference type="SAM" id="Phobius"/>
    </source>
</evidence>
<reference evidence="3 5" key="1">
    <citation type="submission" date="2015-07" db="EMBL/GenBank/DDBJ databases">
        <title>Fjat-14205 dsm 2895.</title>
        <authorList>
            <person name="Liu B."/>
            <person name="Wang J."/>
            <person name="Zhu Y."/>
            <person name="Liu G."/>
            <person name="Chen Q."/>
            <person name="Chen Z."/>
            <person name="Lan J."/>
            <person name="Che J."/>
            <person name="Ge C."/>
            <person name="Shi H."/>
            <person name="Pan Z."/>
            <person name="Liu X."/>
        </authorList>
    </citation>
    <scope>NUCLEOTIDE SEQUENCE [LARGE SCALE GENOMIC DNA]</scope>
    <source>
        <strain evidence="3 5">DSM 2895</strain>
    </source>
</reference>
<dbReference type="AlphaFoldDB" id="A0A0D1XZ13"/>
<dbReference type="Proteomes" id="UP000037269">
    <property type="component" value="Unassembled WGS sequence"/>
</dbReference>
<feature type="transmembrane region" description="Helical" evidence="1">
    <location>
        <begin position="63"/>
        <end position="84"/>
    </location>
</feature>
<feature type="domain" description="DUF4179" evidence="2">
    <location>
        <begin position="60"/>
        <end position="156"/>
    </location>
</feature>
<evidence type="ECO:0000313" key="4">
    <source>
        <dbReference type="EMBL" id="SDI43903.1"/>
    </source>
</evidence>
<dbReference type="PATRIC" id="fig|47500.8.peg.2785"/>
<keyword evidence="5" id="KW-1185">Reference proteome</keyword>
<evidence type="ECO:0000313" key="5">
    <source>
        <dbReference type="Proteomes" id="UP000037269"/>
    </source>
</evidence>
<keyword evidence="1" id="KW-1133">Transmembrane helix</keyword>